<organism evidence="7 8">
    <name type="scientific">Arenicella chitinivorans</name>
    <dbReference type="NCBI Taxonomy" id="1329800"/>
    <lineage>
        <taxon>Bacteria</taxon>
        <taxon>Pseudomonadati</taxon>
        <taxon>Pseudomonadota</taxon>
        <taxon>Gammaproteobacteria</taxon>
        <taxon>Arenicellales</taxon>
        <taxon>Arenicellaceae</taxon>
        <taxon>Arenicella</taxon>
    </lineage>
</organism>
<feature type="domain" description="Sigma-54 factor interaction" evidence="6">
    <location>
        <begin position="144"/>
        <end position="374"/>
    </location>
</feature>
<dbReference type="InterPro" id="IPR011006">
    <property type="entry name" value="CheY-like_superfamily"/>
</dbReference>
<protein>
    <submittedName>
        <fullName evidence="7">Sigma-54-dependent Fis family transcriptional regulator</fullName>
    </submittedName>
</protein>
<keyword evidence="8" id="KW-1185">Reference proteome</keyword>
<reference evidence="7" key="2">
    <citation type="submission" date="2020-09" db="EMBL/GenBank/DDBJ databases">
        <authorList>
            <person name="Sun Q."/>
            <person name="Kim S."/>
        </authorList>
    </citation>
    <scope>NUCLEOTIDE SEQUENCE</scope>
    <source>
        <strain evidence="7">KCTC 12711</strain>
    </source>
</reference>
<dbReference type="InterPro" id="IPR027417">
    <property type="entry name" value="P-loop_NTPase"/>
</dbReference>
<dbReference type="Pfam" id="PF02954">
    <property type="entry name" value="HTH_8"/>
    <property type="match status" value="1"/>
</dbReference>
<dbReference type="PANTHER" id="PTHR32071">
    <property type="entry name" value="TRANSCRIPTIONAL REGULATORY PROTEIN"/>
    <property type="match status" value="1"/>
</dbReference>
<name>A0A918RW83_9GAMM</name>
<dbReference type="InterPro" id="IPR025944">
    <property type="entry name" value="Sigma_54_int_dom_CS"/>
</dbReference>
<dbReference type="InterPro" id="IPR058031">
    <property type="entry name" value="AAA_lid_NorR"/>
</dbReference>
<dbReference type="SMART" id="SM00382">
    <property type="entry name" value="AAA"/>
    <property type="match status" value="1"/>
</dbReference>
<dbReference type="Proteomes" id="UP000614811">
    <property type="component" value="Unassembled WGS sequence"/>
</dbReference>
<keyword evidence="1" id="KW-0547">Nucleotide-binding</keyword>
<proteinExistence type="predicted"/>
<dbReference type="SUPFAM" id="SSF52540">
    <property type="entry name" value="P-loop containing nucleoside triphosphate hydrolases"/>
    <property type="match status" value="1"/>
</dbReference>
<dbReference type="GO" id="GO:0043565">
    <property type="term" value="F:sequence-specific DNA binding"/>
    <property type="evidence" value="ECO:0007669"/>
    <property type="project" value="InterPro"/>
</dbReference>
<dbReference type="RefSeq" id="WP_189401367.1">
    <property type="nucleotide sequence ID" value="NZ_BMXA01000004.1"/>
</dbReference>
<dbReference type="InterPro" id="IPR002078">
    <property type="entry name" value="Sigma_54_int"/>
</dbReference>
<dbReference type="InterPro" id="IPR003593">
    <property type="entry name" value="AAA+_ATPase"/>
</dbReference>
<dbReference type="Gene3D" id="3.40.50.2300">
    <property type="match status" value="1"/>
</dbReference>
<dbReference type="InterPro" id="IPR002197">
    <property type="entry name" value="HTH_Fis"/>
</dbReference>
<keyword evidence="2" id="KW-0067">ATP-binding</keyword>
<dbReference type="GO" id="GO:0005524">
    <property type="term" value="F:ATP binding"/>
    <property type="evidence" value="ECO:0007669"/>
    <property type="project" value="UniProtKB-KW"/>
</dbReference>
<evidence type="ECO:0000259" key="6">
    <source>
        <dbReference type="PROSITE" id="PS50045"/>
    </source>
</evidence>
<keyword evidence="4" id="KW-0238">DNA-binding</keyword>
<keyword evidence="5" id="KW-0804">Transcription</keyword>
<dbReference type="PROSITE" id="PS00676">
    <property type="entry name" value="SIGMA54_INTERACT_2"/>
    <property type="match status" value="1"/>
</dbReference>
<sequence>MASTLLFIQDQHSDNKELLPYLEDQAFKVRHAASVAEALQLIDDHGYQPDAILVDVDDLNETQIQQLEEIEDTLGIHEWVFLDRELAEDLADRVDELSFRSLRAPYSVKRITVTVQKAMRSTRVRRRLAEYSASSHKKSSFESIVGQSDVIKEHRRVLEELSQVPMSTLMIHGETGSGKGHSAGILHSNGLRQDFAFIEMNCAAIPQELVESQLFGHEAGSFTGAKGRHRGLLEQANNGTLFLDEIGEMPLEVQAKLLKAIEEQSFRRVGGEHEISVDVQIFAASNQDLQQMVVDGEFREDLYHRLNVFEIEVPPLRDYKSDLTELVPMLVSEYSAKSGKKVTSIPDEAWSELLAYNWPGNVRELRNAIERSVLLSRDGELNANWLNLNNTLLEDQLDEPEATSESTDPELQIDNVASLNVVQNDVLTFKLDGSMTLEEMDRQIIEKALQITQNNITKAAQLIGATRETLRYRIQKYELEVGAESA</sequence>
<reference evidence="7" key="1">
    <citation type="journal article" date="2014" name="Int. J. Syst. Evol. Microbiol.">
        <title>Complete genome sequence of Corynebacterium casei LMG S-19264T (=DSM 44701T), isolated from a smear-ripened cheese.</title>
        <authorList>
            <consortium name="US DOE Joint Genome Institute (JGI-PGF)"/>
            <person name="Walter F."/>
            <person name="Albersmeier A."/>
            <person name="Kalinowski J."/>
            <person name="Ruckert C."/>
        </authorList>
    </citation>
    <scope>NUCLEOTIDE SEQUENCE</scope>
    <source>
        <strain evidence="7">KCTC 12711</strain>
    </source>
</reference>
<dbReference type="SUPFAM" id="SSF46689">
    <property type="entry name" value="Homeodomain-like"/>
    <property type="match status" value="1"/>
</dbReference>
<dbReference type="Gene3D" id="1.10.8.60">
    <property type="match status" value="1"/>
</dbReference>
<keyword evidence="3" id="KW-0805">Transcription regulation</keyword>
<evidence type="ECO:0000313" key="8">
    <source>
        <dbReference type="Proteomes" id="UP000614811"/>
    </source>
</evidence>
<dbReference type="SUPFAM" id="SSF52172">
    <property type="entry name" value="CheY-like"/>
    <property type="match status" value="1"/>
</dbReference>
<gene>
    <name evidence="7" type="ORF">GCM10008090_23620</name>
</gene>
<dbReference type="GO" id="GO:0006355">
    <property type="term" value="P:regulation of DNA-templated transcription"/>
    <property type="evidence" value="ECO:0007669"/>
    <property type="project" value="InterPro"/>
</dbReference>
<dbReference type="FunFam" id="3.40.50.300:FF:000006">
    <property type="entry name" value="DNA-binding transcriptional regulator NtrC"/>
    <property type="match status" value="1"/>
</dbReference>
<dbReference type="PROSITE" id="PS00688">
    <property type="entry name" value="SIGMA54_INTERACT_3"/>
    <property type="match status" value="1"/>
</dbReference>
<dbReference type="InterPro" id="IPR025943">
    <property type="entry name" value="Sigma_54_int_dom_ATP-bd_2"/>
</dbReference>
<dbReference type="CDD" id="cd00009">
    <property type="entry name" value="AAA"/>
    <property type="match status" value="1"/>
</dbReference>
<dbReference type="PRINTS" id="PR01590">
    <property type="entry name" value="HTHFIS"/>
</dbReference>
<dbReference type="Pfam" id="PF25601">
    <property type="entry name" value="AAA_lid_14"/>
    <property type="match status" value="1"/>
</dbReference>
<dbReference type="Gene3D" id="1.10.10.60">
    <property type="entry name" value="Homeodomain-like"/>
    <property type="match status" value="1"/>
</dbReference>
<dbReference type="Gene3D" id="3.40.50.300">
    <property type="entry name" value="P-loop containing nucleotide triphosphate hydrolases"/>
    <property type="match status" value="1"/>
</dbReference>
<dbReference type="AlphaFoldDB" id="A0A918RW83"/>
<evidence type="ECO:0000256" key="2">
    <source>
        <dbReference type="ARBA" id="ARBA00022840"/>
    </source>
</evidence>
<dbReference type="PROSITE" id="PS50045">
    <property type="entry name" value="SIGMA54_INTERACT_4"/>
    <property type="match status" value="1"/>
</dbReference>
<evidence type="ECO:0000313" key="7">
    <source>
        <dbReference type="EMBL" id="GHA13172.1"/>
    </source>
</evidence>
<accession>A0A918RW83</accession>
<evidence type="ECO:0000256" key="3">
    <source>
        <dbReference type="ARBA" id="ARBA00023015"/>
    </source>
</evidence>
<evidence type="ECO:0000256" key="1">
    <source>
        <dbReference type="ARBA" id="ARBA00022741"/>
    </source>
</evidence>
<evidence type="ECO:0000256" key="4">
    <source>
        <dbReference type="ARBA" id="ARBA00023125"/>
    </source>
</evidence>
<dbReference type="EMBL" id="BMXA01000004">
    <property type="protein sequence ID" value="GHA13172.1"/>
    <property type="molecule type" value="Genomic_DNA"/>
</dbReference>
<comment type="caution">
    <text evidence="7">The sequence shown here is derived from an EMBL/GenBank/DDBJ whole genome shotgun (WGS) entry which is preliminary data.</text>
</comment>
<evidence type="ECO:0000256" key="5">
    <source>
        <dbReference type="ARBA" id="ARBA00023163"/>
    </source>
</evidence>
<dbReference type="Pfam" id="PF00158">
    <property type="entry name" value="Sigma54_activat"/>
    <property type="match status" value="1"/>
</dbReference>
<dbReference type="InterPro" id="IPR009057">
    <property type="entry name" value="Homeodomain-like_sf"/>
</dbReference>